<keyword evidence="3" id="KW-1185">Reference proteome</keyword>
<comment type="caution">
    <text evidence="2">The sequence shown here is derived from an EMBL/GenBank/DDBJ whole genome shotgun (WGS) entry which is preliminary data.</text>
</comment>
<feature type="signal peptide" evidence="1">
    <location>
        <begin position="1"/>
        <end position="20"/>
    </location>
</feature>
<organism evidence="2 3">
    <name type="scientific">Rhamnusium bicolor</name>
    <dbReference type="NCBI Taxonomy" id="1586634"/>
    <lineage>
        <taxon>Eukaryota</taxon>
        <taxon>Metazoa</taxon>
        <taxon>Ecdysozoa</taxon>
        <taxon>Arthropoda</taxon>
        <taxon>Hexapoda</taxon>
        <taxon>Insecta</taxon>
        <taxon>Pterygota</taxon>
        <taxon>Neoptera</taxon>
        <taxon>Endopterygota</taxon>
        <taxon>Coleoptera</taxon>
        <taxon>Polyphaga</taxon>
        <taxon>Cucujiformia</taxon>
        <taxon>Chrysomeloidea</taxon>
        <taxon>Cerambycidae</taxon>
        <taxon>Lepturinae</taxon>
        <taxon>Rhagiini</taxon>
        <taxon>Rhamnusium</taxon>
    </lineage>
</organism>
<sequence length="158" mass="15859">MLSCKIVAVLLLASFSQIKCSVLAPAAYAPAVRYGLVAPQNIRPFAAQVSTFTRGLNIYAAPYAAGVLGGPAIVSRALSPGPPRSPAPVLPAPVAPAPYYPGFAPASVYPAAVPAPFIPAAPVATPAHLLPAPFARSVHAVAPGVAPGYPPHAAQLLG</sequence>
<dbReference type="EMBL" id="JANEYF010002394">
    <property type="protein sequence ID" value="KAJ8947174.1"/>
    <property type="molecule type" value="Genomic_DNA"/>
</dbReference>
<accession>A0AAV8Y9Q1</accession>
<feature type="chain" id="PRO_5044012529" evidence="1">
    <location>
        <begin position="21"/>
        <end position="158"/>
    </location>
</feature>
<keyword evidence="1" id="KW-0732">Signal</keyword>
<evidence type="ECO:0000256" key="1">
    <source>
        <dbReference type="SAM" id="SignalP"/>
    </source>
</evidence>
<name>A0AAV8Y9Q1_9CUCU</name>
<dbReference type="AlphaFoldDB" id="A0AAV8Y9Q1"/>
<evidence type="ECO:0000313" key="3">
    <source>
        <dbReference type="Proteomes" id="UP001162156"/>
    </source>
</evidence>
<reference evidence="2" key="1">
    <citation type="journal article" date="2023" name="Insect Mol. Biol.">
        <title>Genome sequencing provides insights into the evolution of gene families encoding plant cell wall-degrading enzymes in longhorned beetles.</title>
        <authorList>
            <person name="Shin N.R."/>
            <person name="Okamura Y."/>
            <person name="Kirsch R."/>
            <person name="Pauchet Y."/>
        </authorList>
    </citation>
    <scope>NUCLEOTIDE SEQUENCE</scope>
    <source>
        <strain evidence="2">RBIC_L_NR</strain>
    </source>
</reference>
<gene>
    <name evidence="2" type="ORF">NQ314_008675</name>
</gene>
<evidence type="ECO:0000313" key="2">
    <source>
        <dbReference type="EMBL" id="KAJ8947174.1"/>
    </source>
</evidence>
<protein>
    <submittedName>
        <fullName evidence="2">Uncharacterized protein</fullName>
    </submittedName>
</protein>
<proteinExistence type="predicted"/>
<dbReference type="Proteomes" id="UP001162156">
    <property type="component" value="Unassembled WGS sequence"/>
</dbReference>